<dbReference type="GO" id="GO:0005829">
    <property type="term" value="C:cytosol"/>
    <property type="evidence" value="ECO:0007669"/>
    <property type="project" value="TreeGrafter"/>
</dbReference>
<dbReference type="InterPro" id="IPR038020">
    <property type="entry name" value="MbtH-like_sf"/>
</dbReference>
<reference evidence="2" key="1">
    <citation type="journal article" date="2013" name="Med. Chem. Commun.">
        <title>Gobichelin A and B: Mixed-Ligand Siderophores Discovered Using Proteomics.</title>
        <authorList>
            <person name="Chen Y."/>
            <person name="Unger M."/>
            <person name="Ntai I."/>
            <person name="McClure R.A."/>
            <person name="Albright J.C."/>
            <person name="Thomson R.J."/>
            <person name="Kelleher N.L."/>
        </authorList>
    </citation>
    <scope>NUCLEOTIDE SEQUENCE</scope>
    <source>
        <strain evidence="2">NRRL F-4415</strain>
    </source>
</reference>
<dbReference type="GO" id="GO:0019290">
    <property type="term" value="P:siderophore biosynthetic process"/>
    <property type="evidence" value="ECO:0007669"/>
    <property type="project" value="TreeGrafter"/>
</dbReference>
<gene>
    <name evidence="2" type="primary">gobL</name>
</gene>
<dbReference type="PANTHER" id="PTHR38444">
    <property type="entry name" value="ENTEROBACTIN BIOSYNTHESIS PROTEIN YBDZ"/>
    <property type="match status" value="1"/>
</dbReference>
<organism evidence="2">
    <name type="scientific">Streptomyces sp. NRRL F-4415</name>
    <dbReference type="NCBI Taxonomy" id="1286194"/>
    <lineage>
        <taxon>Bacteria</taxon>
        <taxon>Bacillati</taxon>
        <taxon>Actinomycetota</taxon>
        <taxon>Actinomycetes</taxon>
        <taxon>Kitasatosporales</taxon>
        <taxon>Streptomycetaceae</taxon>
        <taxon>Streptomyces</taxon>
    </lineage>
</organism>
<dbReference type="SUPFAM" id="SSF160582">
    <property type="entry name" value="MbtH-like"/>
    <property type="match status" value="1"/>
</dbReference>
<proteinExistence type="predicted"/>
<protein>
    <submittedName>
        <fullName evidence="2">MbtH</fullName>
    </submittedName>
</protein>
<dbReference type="InterPro" id="IPR005153">
    <property type="entry name" value="MbtH-like_dom"/>
</dbReference>
<dbReference type="AlphaFoldDB" id="L7ZAZ6"/>
<dbReference type="SMART" id="SM00923">
    <property type="entry name" value="MbtH"/>
    <property type="match status" value="1"/>
</dbReference>
<sequence length="80" mass="8937">MSHRKRRCHPMTNPFDDENGSFLVLVNDEGQHSLWPAFQAAPDGWRSVLGPVSRSEALAHVEANWTDLRPNSLIAQSAGR</sequence>
<accession>L7ZAZ6</accession>
<name>L7ZAZ6_9ACTN</name>
<dbReference type="InterPro" id="IPR037407">
    <property type="entry name" value="MLP_fam"/>
</dbReference>
<feature type="domain" description="MbtH-like" evidence="1">
    <location>
        <begin position="13"/>
        <end position="63"/>
    </location>
</feature>
<dbReference type="Pfam" id="PF03621">
    <property type="entry name" value="MbtH"/>
    <property type="match status" value="1"/>
</dbReference>
<dbReference type="PANTHER" id="PTHR38444:SF1">
    <property type="entry name" value="ENTEROBACTIN BIOSYNTHESIS PROTEIN YBDZ"/>
    <property type="match status" value="1"/>
</dbReference>
<dbReference type="Gene3D" id="3.90.820.10">
    <property type="entry name" value="Structural Genomics, Unknown Function 30-nov-00 1gh9 Mol_id"/>
    <property type="match status" value="1"/>
</dbReference>
<evidence type="ECO:0000313" key="2">
    <source>
        <dbReference type="EMBL" id="AGE11893.1"/>
    </source>
</evidence>
<evidence type="ECO:0000259" key="1">
    <source>
        <dbReference type="SMART" id="SM00923"/>
    </source>
</evidence>
<dbReference type="EMBL" id="KC215181">
    <property type="protein sequence ID" value="AGE11893.1"/>
    <property type="molecule type" value="Genomic_DNA"/>
</dbReference>